<keyword evidence="2" id="KW-1185">Reference proteome</keyword>
<dbReference type="EMBL" id="CM056810">
    <property type="protein sequence ID" value="KAJ8645806.1"/>
    <property type="molecule type" value="Genomic_DNA"/>
</dbReference>
<protein>
    <submittedName>
        <fullName evidence="1">Uncharacterized protein</fullName>
    </submittedName>
</protein>
<evidence type="ECO:0000313" key="1">
    <source>
        <dbReference type="EMBL" id="KAJ8645806.1"/>
    </source>
</evidence>
<gene>
    <name evidence="1" type="ORF">MRB53_007554</name>
</gene>
<comment type="caution">
    <text evidence="1">The sequence shown here is derived from an EMBL/GenBank/DDBJ whole genome shotgun (WGS) entry which is preliminary data.</text>
</comment>
<sequence>MNMDSLPSHATDDQRRRIESEAEETRNSIYTERQKEVFELEKRIEEDQMRLHQLKERMEMDSGSGTIRNNQLQEQAFRKKMSRTQDSILKYMLKMMEVCKAQGFVYGIVLENGRTVGGASDNLRSWWKEEARFDRSAAAAIAKYQKDNPNPDITNRNNSEVPSPHSHTLWELQDTSLGSLLSALIQHCNPPQRNYPFGSEVSPPWWPKGNEEWWHQLGIPSPPHYKKPHDLKKDWKIAVLTSVIKHMAPDFTKIRNLVRRSKGLQEKMTARDNTIWLAVVNQEELLWHRLHSNASPPSSSTKETFPAISCSENDTEVVERVTPHDFFKPEATKERVSPMGEPNNANSMRKRKPSVEPDLLLGQAMYNCKHAMCPYHNPKLGFLDMKSRNEHHSRCLFRQYYSPDREATASQTNQDMPSSLPFAQPNPALPRNRPQASPLNLLSVHGGDDSLHVGDEKSDVDLKNPNNHP</sequence>
<organism evidence="1 2">
    <name type="scientific">Persea americana</name>
    <name type="common">Avocado</name>
    <dbReference type="NCBI Taxonomy" id="3435"/>
    <lineage>
        <taxon>Eukaryota</taxon>
        <taxon>Viridiplantae</taxon>
        <taxon>Streptophyta</taxon>
        <taxon>Embryophyta</taxon>
        <taxon>Tracheophyta</taxon>
        <taxon>Spermatophyta</taxon>
        <taxon>Magnoliopsida</taxon>
        <taxon>Magnoliidae</taxon>
        <taxon>Laurales</taxon>
        <taxon>Lauraceae</taxon>
        <taxon>Persea</taxon>
    </lineage>
</organism>
<evidence type="ECO:0000313" key="2">
    <source>
        <dbReference type="Proteomes" id="UP001234297"/>
    </source>
</evidence>
<reference evidence="1 2" key="1">
    <citation type="journal article" date="2022" name="Hortic Res">
        <title>A haplotype resolved chromosomal level avocado genome allows analysis of novel avocado genes.</title>
        <authorList>
            <person name="Nath O."/>
            <person name="Fletcher S.J."/>
            <person name="Hayward A."/>
            <person name="Shaw L.M."/>
            <person name="Masouleh A.K."/>
            <person name="Furtado A."/>
            <person name="Henry R.J."/>
            <person name="Mitter N."/>
        </authorList>
    </citation>
    <scope>NUCLEOTIDE SEQUENCE [LARGE SCALE GENOMIC DNA]</scope>
    <source>
        <strain evidence="2">cv. Hass</strain>
    </source>
</reference>
<name>A0ACC2MJ91_PERAE</name>
<dbReference type="Proteomes" id="UP001234297">
    <property type="component" value="Chromosome 2"/>
</dbReference>
<accession>A0ACC2MJ91</accession>
<proteinExistence type="predicted"/>